<feature type="repeat" description="PPR" evidence="3">
    <location>
        <begin position="338"/>
        <end position="372"/>
    </location>
</feature>
<feature type="repeat" description="PPR" evidence="3">
    <location>
        <begin position="268"/>
        <end position="302"/>
    </location>
</feature>
<evidence type="ECO:0000313" key="5">
    <source>
        <dbReference type="Proteomes" id="UP000188268"/>
    </source>
</evidence>
<dbReference type="GO" id="GO:0048367">
    <property type="term" value="P:shoot system development"/>
    <property type="evidence" value="ECO:0007669"/>
    <property type="project" value="EnsemblPlants"/>
</dbReference>
<sequence>MAISESSSSTPSSPGISSSLSCCSPSIQMVSKSVSERLLGKFFDASQYDFDYEQSGLWSPPVRRSVFLTSPAGFNICSNDEFFSKLKKAKKACRSWRLRSFACFTCQFAYNPKLKIGNMKTPKPKLKIENMNTPKPISSFRLSSLFRKEKDPIVAYNLFKNPIPDPKPSGKAFRYSPRCYDLIINKLGKAKMFDQMEEVLQQLKQDTRVVPEEIIFCNVLKFYGRARLHERALQLFDEIPQYRCQRTVNEAFKLKAEMVRLYGFCPATAMTYKMMIKGLCKIGELSLAIMLKEEMVGNNMKLDSTVYSSLINTLFKVGRQEEAVALFEEMDLHGCAPDTVTYNVMINGFCKVKDFDKAYRILENMVEKGCKRDVFTYNTLIGGLCKDGKWSEAKDLFEDMPRQGCKPDVVSYRLLFDGLCGGGQFKEATLILDEMIFKGYVPHSASTRNLVAGLCQKGKMKLLLLVLDILAKGNAIDQGTWLIAISKVYQDDKLSSASKLLDSLVL</sequence>
<gene>
    <name evidence="4" type="ORF">CCACVL1_16491</name>
</gene>
<keyword evidence="2" id="KW-0677">Repeat</keyword>
<evidence type="ECO:0000256" key="1">
    <source>
        <dbReference type="ARBA" id="ARBA00007626"/>
    </source>
</evidence>
<dbReference type="AlphaFoldDB" id="A0A1R3HWM1"/>
<dbReference type="InterPro" id="IPR011990">
    <property type="entry name" value="TPR-like_helical_dom_sf"/>
</dbReference>
<dbReference type="GO" id="GO:0048364">
    <property type="term" value="P:root development"/>
    <property type="evidence" value="ECO:0007669"/>
    <property type="project" value="EnsemblPlants"/>
</dbReference>
<accession>A0A1R3HWM1</accession>
<dbReference type="Pfam" id="PF12854">
    <property type="entry name" value="PPR_1"/>
    <property type="match status" value="1"/>
</dbReference>
<evidence type="ECO:0000256" key="3">
    <source>
        <dbReference type="PROSITE-ProRule" id="PRU00708"/>
    </source>
</evidence>
<dbReference type="OMA" id="PAGFNIC"/>
<dbReference type="OrthoDB" id="185373at2759"/>
<dbReference type="Pfam" id="PF01535">
    <property type="entry name" value="PPR"/>
    <property type="match status" value="1"/>
</dbReference>
<dbReference type="Proteomes" id="UP000188268">
    <property type="component" value="Unassembled WGS sequence"/>
</dbReference>
<dbReference type="Pfam" id="PF13041">
    <property type="entry name" value="PPR_2"/>
    <property type="match status" value="2"/>
</dbReference>
<keyword evidence="5" id="KW-1185">Reference proteome</keyword>
<reference evidence="4 5" key="1">
    <citation type="submission" date="2013-09" db="EMBL/GenBank/DDBJ databases">
        <title>Corchorus capsularis genome sequencing.</title>
        <authorList>
            <person name="Alam M."/>
            <person name="Haque M.S."/>
            <person name="Islam M.S."/>
            <person name="Emdad E.M."/>
            <person name="Islam M.M."/>
            <person name="Ahmed B."/>
            <person name="Halim A."/>
            <person name="Hossen Q.M.M."/>
            <person name="Hossain M.Z."/>
            <person name="Ahmed R."/>
            <person name="Khan M.M."/>
            <person name="Islam R."/>
            <person name="Rashid M.M."/>
            <person name="Khan S.A."/>
            <person name="Rahman M.S."/>
            <person name="Alam M."/>
        </authorList>
    </citation>
    <scope>NUCLEOTIDE SEQUENCE [LARGE SCALE GENOMIC DNA]</scope>
    <source>
        <strain evidence="5">cv. CVL-1</strain>
        <tissue evidence="4">Whole seedling</tissue>
    </source>
</reference>
<feature type="repeat" description="PPR" evidence="3">
    <location>
        <begin position="303"/>
        <end position="337"/>
    </location>
</feature>
<feature type="repeat" description="PPR" evidence="3">
    <location>
        <begin position="373"/>
        <end position="407"/>
    </location>
</feature>
<evidence type="ECO:0000256" key="2">
    <source>
        <dbReference type="ARBA" id="ARBA00022737"/>
    </source>
</evidence>
<comment type="similarity">
    <text evidence="1">Belongs to the PPR family. P subfamily.</text>
</comment>
<dbReference type="InterPro" id="IPR002885">
    <property type="entry name" value="PPR_rpt"/>
</dbReference>
<evidence type="ECO:0008006" key="6">
    <source>
        <dbReference type="Google" id="ProtNLM"/>
    </source>
</evidence>
<dbReference type="GO" id="GO:0009793">
    <property type="term" value="P:embryo development ending in seed dormancy"/>
    <property type="evidence" value="ECO:0007669"/>
    <property type="project" value="EnsemblPlants"/>
</dbReference>
<proteinExistence type="inferred from homology"/>
<evidence type="ECO:0000313" key="4">
    <source>
        <dbReference type="EMBL" id="OMO74756.1"/>
    </source>
</evidence>
<dbReference type="SUPFAM" id="SSF81901">
    <property type="entry name" value="HCP-like"/>
    <property type="match status" value="1"/>
</dbReference>
<protein>
    <recommendedName>
        <fullName evidence="6">Pentacotripeptide-repeat region of PRORP domain-containing protein</fullName>
    </recommendedName>
</protein>
<feature type="repeat" description="PPR" evidence="3">
    <location>
        <begin position="408"/>
        <end position="442"/>
    </location>
</feature>
<organism evidence="4 5">
    <name type="scientific">Corchorus capsularis</name>
    <name type="common">Jute</name>
    <dbReference type="NCBI Taxonomy" id="210143"/>
    <lineage>
        <taxon>Eukaryota</taxon>
        <taxon>Viridiplantae</taxon>
        <taxon>Streptophyta</taxon>
        <taxon>Embryophyta</taxon>
        <taxon>Tracheophyta</taxon>
        <taxon>Spermatophyta</taxon>
        <taxon>Magnoliopsida</taxon>
        <taxon>eudicotyledons</taxon>
        <taxon>Gunneridae</taxon>
        <taxon>Pentapetalae</taxon>
        <taxon>rosids</taxon>
        <taxon>malvids</taxon>
        <taxon>Malvales</taxon>
        <taxon>Malvaceae</taxon>
        <taxon>Grewioideae</taxon>
        <taxon>Apeibeae</taxon>
        <taxon>Corchorus</taxon>
    </lineage>
</organism>
<dbReference type="PROSITE" id="PS51375">
    <property type="entry name" value="PPR"/>
    <property type="match status" value="5"/>
</dbReference>
<dbReference type="Gene3D" id="1.25.40.10">
    <property type="entry name" value="Tetratricopeptide repeat domain"/>
    <property type="match status" value="3"/>
</dbReference>
<comment type="caution">
    <text evidence="4">The sequence shown here is derived from an EMBL/GenBank/DDBJ whole genome shotgun (WGS) entry which is preliminary data.</text>
</comment>
<name>A0A1R3HWM1_COCAP</name>
<dbReference type="Gramene" id="OMO74756">
    <property type="protein sequence ID" value="OMO74756"/>
    <property type="gene ID" value="CCACVL1_16491"/>
</dbReference>
<dbReference type="PANTHER" id="PTHR47941">
    <property type="entry name" value="PENTATRICOPEPTIDE REPEAT-CONTAINING PROTEIN 3, MITOCHONDRIAL"/>
    <property type="match status" value="1"/>
</dbReference>
<dbReference type="EMBL" id="AWWV01011073">
    <property type="protein sequence ID" value="OMO74756.1"/>
    <property type="molecule type" value="Genomic_DNA"/>
</dbReference>
<dbReference type="FunFam" id="1.25.40.10:FF:000294">
    <property type="entry name" value="Pentatricopeptide repeat-containing protein At1g09900"/>
    <property type="match status" value="1"/>
</dbReference>
<dbReference type="NCBIfam" id="TIGR00756">
    <property type="entry name" value="PPR"/>
    <property type="match status" value="5"/>
</dbReference>